<sequence>MGLLQTLRKPVLLKKQQLTVPQVQSSISEGSVSSSSTFESGTLSTPTSSSPSTSAFSNRSAVFQETPAEVYRALKPILTLLENQSSKLYYEWPSDEKQVDENWTININDQIKPVKKLKLANNELIFELNDGKKLQLPLIDHDSSMGTFKYESNYIVFLTSPSVTLVCDNINYVSTLKRLISLSIFEHFSLFKSATGTFLSTVGLHIPDMHVVLNSEFNFKDWCEIYVEGQGWIRAWCHINRKRSSKFGLSSPQKNERKGKYQIKFYKDNKSTSPSSQSNLICYIPDSNNVEDVFFYNLRSSLLEPTNFVDNTNHIKLLGEIFFNQECNLNDISSRKSFSPKRSVSTASIKSSSSSSQNKSSFKVNKKGLLIRPIPHNGISHIETFIRFIIPIFDVTRKYGRPNHFKSSRNDMDSLMFGLPKLPHLDYFQHEDIKTLLSREYCYTGGEDLLSFSMNWCKNALNEYIN</sequence>
<dbReference type="EMBL" id="HE650830">
    <property type="protein sequence ID" value="CCF60124.1"/>
    <property type="molecule type" value="Genomic_DNA"/>
</dbReference>
<dbReference type="FunCoup" id="H2B0H4">
    <property type="interactions" value="44"/>
</dbReference>
<evidence type="ECO:0000259" key="2">
    <source>
        <dbReference type="Pfam" id="PF25381"/>
    </source>
</evidence>
<dbReference type="HOGENOM" id="CLU_017094_2_0_1"/>
<feature type="region of interest" description="Disordered" evidence="1">
    <location>
        <begin position="30"/>
        <end position="56"/>
    </location>
</feature>
<evidence type="ECO:0000313" key="3">
    <source>
        <dbReference type="EMBL" id="CCF60124.1"/>
    </source>
</evidence>
<feature type="domain" description="Skg3/CAF120-like PH-like" evidence="2">
    <location>
        <begin position="211"/>
        <end position="417"/>
    </location>
</feature>
<dbReference type="AlphaFoldDB" id="H2B0H4"/>
<dbReference type="KEGG" id="kaf:KAFR_0J00560"/>
<dbReference type="InterPro" id="IPR058155">
    <property type="entry name" value="Skg3/CAF120-like_PH"/>
</dbReference>
<dbReference type="GeneID" id="13883774"/>
<protein>
    <recommendedName>
        <fullName evidence="2">Skg3/CAF120-like PH-like domain-containing protein</fullName>
    </recommendedName>
</protein>
<accession>H2B0H4</accession>
<evidence type="ECO:0000256" key="1">
    <source>
        <dbReference type="SAM" id="MobiDB-lite"/>
    </source>
</evidence>
<dbReference type="InParanoid" id="H2B0H4"/>
<proteinExistence type="predicted"/>
<dbReference type="Pfam" id="PF25381">
    <property type="entry name" value="PH_26"/>
    <property type="match status" value="1"/>
</dbReference>
<reference evidence="3 4" key="1">
    <citation type="journal article" date="2011" name="Proc. Natl. Acad. Sci. U.S.A.">
        <title>Evolutionary erosion of yeast sex chromosomes by mating-type switching accidents.</title>
        <authorList>
            <person name="Gordon J.L."/>
            <person name="Armisen D."/>
            <person name="Proux-Wera E."/>
            <person name="Oheigeartaigh S.S."/>
            <person name="Byrne K.P."/>
            <person name="Wolfe K.H."/>
        </authorList>
    </citation>
    <scope>NUCLEOTIDE SEQUENCE [LARGE SCALE GENOMIC DNA]</scope>
    <source>
        <strain evidence="4">ATCC 22294 / BCRC 22015 / CBS 2517 / CECT 1963 / NBRC 1671 / NRRL Y-8276</strain>
    </source>
</reference>
<organism evidence="3 4">
    <name type="scientific">Kazachstania africana (strain ATCC 22294 / BCRC 22015 / CBS 2517 / CECT 1963 / NBRC 1671 / NRRL Y-8276)</name>
    <name type="common">Yeast</name>
    <name type="synonym">Kluyveromyces africanus</name>
    <dbReference type="NCBI Taxonomy" id="1071382"/>
    <lineage>
        <taxon>Eukaryota</taxon>
        <taxon>Fungi</taxon>
        <taxon>Dikarya</taxon>
        <taxon>Ascomycota</taxon>
        <taxon>Saccharomycotina</taxon>
        <taxon>Saccharomycetes</taxon>
        <taxon>Saccharomycetales</taxon>
        <taxon>Saccharomycetaceae</taxon>
        <taxon>Kazachstania</taxon>
    </lineage>
</organism>
<dbReference type="OrthoDB" id="5563754at2759"/>
<gene>
    <name evidence="3" type="primary">KAFR0J00560</name>
    <name evidence="3" type="ORF">KAFR_0J00560</name>
</gene>
<dbReference type="eggNOG" id="ENOG502QTIE">
    <property type="taxonomic scope" value="Eukaryota"/>
</dbReference>
<name>H2B0H4_KAZAF</name>
<evidence type="ECO:0000313" key="4">
    <source>
        <dbReference type="Proteomes" id="UP000005220"/>
    </source>
</evidence>
<keyword evidence="4" id="KW-1185">Reference proteome</keyword>
<dbReference type="Proteomes" id="UP000005220">
    <property type="component" value="Chromosome 10"/>
</dbReference>
<dbReference type="RefSeq" id="XP_003959259.1">
    <property type="nucleotide sequence ID" value="XM_003959210.1"/>
</dbReference>